<dbReference type="GO" id="GO:0005634">
    <property type="term" value="C:nucleus"/>
    <property type="evidence" value="ECO:0007669"/>
    <property type="project" value="UniProtKB-SubCell"/>
</dbReference>
<feature type="region of interest" description="Disordered" evidence="3">
    <location>
        <begin position="939"/>
        <end position="966"/>
    </location>
</feature>
<keyword evidence="2" id="KW-0539">Nucleus</keyword>
<name>A0A9W8B4L6_9FUNG</name>
<dbReference type="PANTHER" id="PTHR21583:SF8">
    <property type="entry name" value="PROTEIN ELYS"/>
    <property type="match status" value="1"/>
</dbReference>
<evidence type="ECO:0000256" key="1">
    <source>
        <dbReference type="ARBA" id="ARBA00004123"/>
    </source>
</evidence>
<evidence type="ECO:0000256" key="3">
    <source>
        <dbReference type="SAM" id="MobiDB-lite"/>
    </source>
</evidence>
<proteinExistence type="predicted"/>
<dbReference type="InterPro" id="IPR025151">
    <property type="entry name" value="ELYS_dom"/>
</dbReference>
<gene>
    <name evidence="5" type="ORF">H4R34_003407</name>
</gene>
<dbReference type="InterPro" id="IPR052620">
    <property type="entry name" value="ELYS/MEL-28_NucAsmblyFactor"/>
</dbReference>
<reference evidence="5" key="1">
    <citation type="submission" date="2022-07" db="EMBL/GenBank/DDBJ databases">
        <title>Phylogenomic reconstructions and comparative analyses of Kickxellomycotina fungi.</title>
        <authorList>
            <person name="Reynolds N.K."/>
            <person name="Stajich J.E."/>
            <person name="Barry K."/>
            <person name="Grigoriev I.V."/>
            <person name="Crous P."/>
            <person name="Smith M.E."/>
        </authorList>
    </citation>
    <scope>NUCLEOTIDE SEQUENCE</scope>
    <source>
        <strain evidence="5">RSA 567</strain>
    </source>
</reference>
<sequence>MEHVVSLQPFPNQHLSSADGAHLLEPWHKRQLMGGFGDAHTLSSPTDGGRAQLPTWYYRYSAQYLEVCGLTGYKSALTMSTTAKLDLQPTGSGPVLATLPLSQLTDDPLDHVAIVHVAPALLGMASRYLIVATWNRVTDQSHLFCFDPFTLVTYPLPLHVAGRINTVALSAPTLMPASNAQGVAPPSTESSFAMSELPEDAWQHLLAIGTVQGIVTVHRFLIPREANALHRIIYEAVGEVTGLPDTVITALDWLPMPVDAPTDGQMALYLLAVGDSHGSVRLCRCAATTIKCVEQIQPDRVAGAVDRLVVVFTNSKGKPKAKAATHVYRLFVGYNVATTNQDTALTCPPIAEYTLEVRPKSAKARFVCQTARSTAQPGNAVSEGHLLALSPSYTTAHEAEQHDARQGSAVRLLAISTVYPSQAATGYIVVQDWSFDHHKARQLSDLVLSDLASNSVLELLPIPTTQASDDQWLLLTPYHILGHTAATTAPHVSAVPQLSSAPAAGDTMPLPLDPHQWFNFHPNAFPYKPATQQYLQQRRRNSPDGLLFLDRLCDSLGTTARQSYPPKDGQHLRKLLLTIIEASTGSLLAKYMAIYYLLLDYEDAKLAASFQASQVVPIGSARLVMGYWALDHERYRLAFTALVNPAVEVPHPDKVLQAWIDHEQYLLALHYLEIQADTAGSDSAVDPTVHMTVLLHCDLQAAFLFQRRQAPQASFESTKAPPYASGSSALALFGQLLDFIFCHMENSDYLYTLLGLPFTPQEERFLVGYCQRSDAPWVCRDFLLVYFIQHGRQVEAVQLHEAIQAQERKPSGPAQSSSIHMAGAANQTVRHNRLPLVENLLLLLPQVQKSLLDMPTPTTATLMDAVASAPRPDFESPTMGTGTATPVTVIEDIPFAHKLPTTPMATPKLSTSPSVPPLSASKMIHRTPLSLFRRRIFDRDGRPTPRMPSLNHMASDSMDHGHTSASPQTTLLQALAKQVHYQNSVMGSDANPVHSDSMAEARLSASNDGMDEDTATDQPMVANDSPLTSGKLTHQHQSPAYVLDHISVSPHSLKSTSLANSPFVGPPATPSQLLQSAR</sequence>
<feature type="region of interest" description="Disordered" evidence="3">
    <location>
        <begin position="999"/>
        <end position="1036"/>
    </location>
</feature>
<dbReference type="Pfam" id="PF13934">
    <property type="entry name" value="ELYS"/>
    <property type="match status" value="1"/>
</dbReference>
<keyword evidence="6" id="KW-1185">Reference proteome</keyword>
<comment type="caution">
    <text evidence="5">The sequence shown here is derived from an EMBL/GenBank/DDBJ whole genome shotgun (WGS) entry which is preliminary data.</text>
</comment>
<comment type="subcellular location">
    <subcellularLocation>
        <location evidence="1">Nucleus</location>
    </subcellularLocation>
</comment>
<feature type="region of interest" description="Disordered" evidence="3">
    <location>
        <begin position="901"/>
        <end position="920"/>
    </location>
</feature>
<feature type="region of interest" description="Disordered" evidence="3">
    <location>
        <begin position="1052"/>
        <end position="1078"/>
    </location>
</feature>
<dbReference type="EMBL" id="JANBQB010000313">
    <property type="protein sequence ID" value="KAJ1977896.1"/>
    <property type="molecule type" value="Genomic_DNA"/>
</dbReference>
<accession>A0A9W8B4L6</accession>
<dbReference type="AlphaFoldDB" id="A0A9W8B4L6"/>
<protein>
    <recommendedName>
        <fullName evidence="4">ELYS-like domain-containing protein</fullName>
    </recommendedName>
</protein>
<evidence type="ECO:0000259" key="4">
    <source>
        <dbReference type="Pfam" id="PF13934"/>
    </source>
</evidence>
<evidence type="ECO:0000313" key="5">
    <source>
        <dbReference type="EMBL" id="KAJ1977896.1"/>
    </source>
</evidence>
<organism evidence="5 6">
    <name type="scientific">Dimargaris verticillata</name>
    <dbReference type="NCBI Taxonomy" id="2761393"/>
    <lineage>
        <taxon>Eukaryota</taxon>
        <taxon>Fungi</taxon>
        <taxon>Fungi incertae sedis</taxon>
        <taxon>Zoopagomycota</taxon>
        <taxon>Kickxellomycotina</taxon>
        <taxon>Dimargaritomycetes</taxon>
        <taxon>Dimargaritales</taxon>
        <taxon>Dimargaritaceae</taxon>
        <taxon>Dimargaris</taxon>
    </lineage>
</organism>
<feature type="domain" description="ELYS-like" evidence="4">
    <location>
        <begin position="547"/>
        <end position="772"/>
    </location>
</feature>
<evidence type="ECO:0000256" key="2">
    <source>
        <dbReference type="ARBA" id="ARBA00023242"/>
    </source>
</evidence>
<dbReference type="Proteomes" id="UP001151582">
    <property type="component" value="Unassembled WGS sequence"/>
</dbReference>
<dbReference type="OrthoDB" id="20729at2759"/>
<feature type="compositionally biased region" description="Polar residues" evidence="3">
    <location>
        <begin position="1025"/>
        <end position="1036"/>
    </location>
</feature>
<dbReference type="PANTHER" id="PTHR21583">
    <property type="entry name" value="ELYS PROTEIN"/>
    <property type="match status" value="1"/>
</dbReference>
<evidence type="ECO:0000313" key="6">
    <source>
        <dbReference type="Proteomes" id="UP001151582"/>
    </source>
</evidence>